<keyword evidence="1" id="KW-0472">Membrane</keyword>
<dbReference type="EMBL" id="CABFOC020000013">
    <property type="protein sequence ID" value="CAH0045983.1"/>
    <property type="molecule type" value="Genomic_DNA"/>
</dbReference>
<dbReference type="Proteomes" id="UP000775872">
    <property type="component" value="Unassembled WGS sequence"/>
</dbReference>
<reference evidence="3" key="1">
    <citation type="submission" date="2019-06" db="EMBL/GenBank/DDBJ databases">
        <authorList>
            <person name="Broberg M."/>
        </authorList>
    </citation>
    <scope>NUCLEOTIDE SEQUENCE [LARGE SCALE GENOMIC DNA]</scope>
</reference>
<accession>A0A9N9W6N1</accession>
<sequence>MIDFLKKVAGALNAIGFILGLRLTALQDDLGRNFLQARPERDWRTQFGDAWDTRVVALIVLATGALAVVTISATVITIWAIMLGSRGKT</sequence>
<keyword evidence="1" id="KW-1133">Transmembrane helix</keyword>
<evidence type="ECO:0000313" key="2">
    <source>
        <dbReference type="EMBL" id="CAH0045983.1"/>
    </source>
</evidence>
<name>A0A9N9W6N1_9HYPO</name>
<keyword evidence="3" id="KW-1185">Reference proteome</keyword>
<dbReference type="AlphaFoldDB" id="A0A9N9W6N1"/>
<evidence type="ECO:0000256" key="1">
    <source>
        <dbReference type="SAM" id="Phobius"/>
    </source>
</evidence>
<feature type="transmembrane region" description="Helical" evidence="1">
    <location>
        <begin position="55"/>
        <end position="83"/>
    </location>
</feature>
<evidence type="ECO:0000313" key="3">
    <source>
        <dbReference type="Proteomes" id="UP000775872"/>
    </source>
</evidence>
<keyword evidence="1" id="KW-0812">Transmembrane</keyword>
<gene>
    <name evidence="2" type="ORF">CSOL1703_00012616</name>
</gene>
<comment type="caution">
    <text evidence="2">The sequence shown here is derived from an EMBL/GenBank/DDBJ whole genome shotgun (WGS) entry which is preliminary data.</text>
</comment>
<proteinExistence type="predicted"/>
<protein>
    <submittedName>
        <fullName evidence="2">Uncharacterized protein</fullName>
    </submittedName>
</protein>
<dbReference type="OrthoDB" id="10313714at2759"/>
<organism evidence="2 3">
    <name type="scientific">Clonostachys solani</name>
    <dbReference type="NCBI Taxonomy" id="160281"/>
    <lineage>
        <taxon>Eukaryota</taxon>
        <taxon>Fungi</taxon>
        <taxon>Dikarya</taxon>
        <taxon>Ascomycota</taxon>
        <taxon>Pezizomycotina</taxon>
        <taxon>Sordariomycetes</taxon>
        <taxon>Hypocreomycetidae</taxon>
        <taxon>Hypocreales</taxon>
        <taxon>Bionectriaceae</taxon>
        <taxon>Clonostachys</taxon>
    </lineage>
</organism>
<reference evidence="2 3" key="2">
    <citation type="submission" date="2021-10" db="EMBL/GenBank/DDBJ databases">
        <authorList>
            <person name="Piombo E."/>
        </authorList>
    </citation>
    <scope>NUCLEOTIDE SEQUENCE [LARGE SCALE GENOMIC DNA]</scope>
</reference>